<feature type="active site" evidence="13">
    <location>
        <position position="70"/>
    </location>
</feature>
<evidence type="ECO:0000256" key="5">
    <source>
        <dbReference type="ARBA" id="ARBA00022605"/>
    </source>
</evidence>
<evidence type="ECO:0000256" key="6">
    <source>
        <dbReference type="ARBA" id="ARBA00022723"/>
    </source>
</evidence>
<proteinExistence type="inferred from homology"/>
<dbReference type="InterPro" id="IPR005941">
    <property type="entry name" value="DapE_proteobac"/>
</dbReference>
<feature type="binding site" evidence="13">
    <location>
        <position position="68"/>
    </location>
    <ligand>
        <name>Zn(2+)</name>
        <dbReference type="ChEBI" id="CHEBI:29105"/>
        <label>1</label>
    </ligand>
</feature>
<dbReference type="PANTHER" id="PTHR43808:SF31">
    <property type="entry name" value="N-ACETYL-L-CITRULLINE DEACETYLASE"/>
    <property type="match status" value="1"/>
</dbReference>
<comment type="cofactor">
    <cofactor evidence="13">
        <name>Zn(2+)</name>
        <dbReference type="ChEBI" id="CHEBI:29105"/>
    </cofactor>
    <cofactor evidence="13">
        <name>Co(2+)</name>
        <dbReference type="ChEBI" id="CHEBI:48828"/>
    </cofactor>
    <text evidence="13">Binds 2 Zn(2+) or Co(2+) ions per subunit.</text>
</comment>
<feature type="active site" description="Proton acceptor" evidence="13">
    <location>
        <position position="135"/>
    </location>
</feature>
<keyword evidence="11 13" id="KW-0170">Cobalt</keyword>
<dbReference type="KEGG" id="kpd:CW740_08975"/>
<evidence type="ECO:0000256" key="11">
    <source>
        <dbReference type="ARBA" id="ARBA00023285"/>
    </source>
</evidence>
<dbReference type="NCBIfam" id="NF009557">
    <property type="entry name" value="PRK13009.1"/>
    <property type="match status" value="1"/>
</dbReference>
<dbReference type="InterPro" id="IPR050072">
    <property type="entry name" value="Peptidase_M20A"/>
</dbReference>
<name>A0A2K9AW80_9GAMM</name>
<dbReference type="FunFam" id="3.40.630.10:FF:000005">
    <property type="entry name" value="Succinyl-diaminopimelate desuccinylase"/>
    <property type="match status" value="1"/>
</dbReference>
<organism evidence="15 16">
    <name type="scientific">Kangiella profundi</name>
    <dbReference type="NCBI Taxonomy" id="1561924"/>
    <lineage>
        <taxon>Bacteria</taxon>
        <taxon>Pseudomonadati</taxon>
        <taxon>Pseudomonadota</taxon>
        <taxon>Gammaproteobacteria</taxon>
        <taxon>Kangiellales</taxon>
        <taxon>Kangiellaceae</taxon>
        <taxon>Kangiella</taxon>
    </lineage>
</organism>
<dbReference type="Gene3D" id="1.10.150.900">
    <property type="match status" value="1"/>
</dbReference>
<dbReference type="GO" id="GO:0006526">
    <property type="term" value="P:L-arginine biosynthetic process"/>
    <property type="evidence" value="ECO:0007669"/>
    <property type="project" value="TreeGrafter"/>
</dbReference>
<evidence type="ECO:0000256" key="8">
    <source>
        <dbReference type="ARBA" id="ARBA00022833"/>
    </source>
</evidence>
<feature type="binding site" evidence="13">
    <location>
        <position position="164"/>
    </location>
    <ligand>
        <name>Zn(2+)</name>
        <dbReference type="ChEBI" id="CHEBI:29105"/>
        <label>1</label>
    </ligand>
</feature>
<keyword evidence="8 13" id="KW-0862">Zinc</keyword>
<evidence type="ECO:0000256" key="1">
    <source>
        <dbReference type="ARBA" id="ARBA00001941"/>
    </source>
</evidence>
<protein>
    <recommendedName>
        <fullName evidence="13 14">Succinyl-diaminopimelate desuccinylase</fullName>
        <shortName evidence="13">SDAP desuccinylase</shortName>
        <ecNumber evidence="13 14">3.5.1.18</ecNumber>
    </recommendedName>
    <alternativeName>
        <fullName evidence="13">N-succinyl-LL-2,6-diaminoheptanedioate amidohydrolase</fullName>
    </alternativeName>
</protein>
<dbReference type="GO" id="GO:0019877">
    <property type="term" value="P:diaminopimelate biosynthetic process"/>
    <property type="evidence" value="ECO:0007669"/>
    <property type="project" value="UniProtKB-UniRule"/>
</dbReference>
<evidence type="ECO:0000256" key="2">
    <source>
        <dbReference type="ARBA" id="ARBA00005130"/>
    </source>
</evidence>
<dbReference type="InterPro" id="IPR010182">
    <property type="entry name" value="ArgE/DapE"/>
</dbReference>
<dbReference type="PROSITE" id="PS00759">
    <property type="entry name" value="ARGE_DAPE_CPG2_2"/>
    <property type="match status" value="1"/>
</dbReference>
<gene>
    <name evidence="13" type="primary">dapE</name>
    <name evidence="15" type="ORF">CW740_08975</name>
</gene>
<dbReference type="GO" id="GO:0008270">
    <property type="term" value="F:zinc ion binding"/>
    <property type="evidence" value="ECO:0007669"/>
    <property type="project" value="UniProtKB-UniRule"/>
</dbReference>
<evidence type="ECO:0000313" key="15">
    <source>
        <dbReference type="EMBL" id="AUD79371.1"/>
    </source>
</evidence>
<dbReference type="GO" id="GO:0050897">
    <property type="term" value="F:cobalt ion binding"/>
    <property type="evidence" value="ECO:0007669"/>
    <property type="project" value="UniProtKB-UniRule"/>
</dbReference>
<evidence type="ECO:0000256" key="12">
    <source>
        <dbReference type="ARBA" id="ARBA00051301"/>
    </source>
</evidence>
<dbReference type="OrthoDB" id="9809784at2"/>
<keyword evidence="6 13" id="KW-0479">Metal-binding</keyword>
<keyword evidence="7 13" id="KW-0378">Hydrolase</keyword>
<comment type="catalytic activity">
    <reaction evidence="12 13">
        <text>N-succinyl-(2S,6S)-2,6-diaminopimelate + H2O = (2S,6S)-2,6-diaminopimelate + succinate</text>
        <dbReference type="Rhea" id="RHEA:22608"/>
        <dbReference type="ChEBI" id="CHEBI:15377"/>
        <dbReference type="ChEBI" id="CHEBI:30031"/>
        <dbReference type="ChEBI" id="CHEBI:57609"/>
        <dbReference type="ChEBI" id="CHEBI:58087"/>
        <dbReference type="EC" id="3.5.1.18"/>
    </reaction>
</comment>
<dbReference type="AlphaFoldDB" id="A0A2K9AW80"/>
<dbReference type="InterPro" id="IPR036264">
    <property type="entry name" value="Bact_exopeptidase_dim_dom"/>
</dbReference>
<evidence type="ECO:0000256" key="3">
    <source>
        <dbReference type="ARBA" id="ARBA00006746"/>
    </source>
</evidence>
<evidence type="ECO:0000313" key="16">
    <source>
        <dbReference type="Proteomes" id="UP000232693"/>
    </source>
</evidence>
<evidence type="ECO:0000256" key="7">
    <source>
        <dbReference type="ARBA" id="ARBA00022801"/>
    </source>
</evidence>
<dbReference type="Gene3D" id="3.40.630.10">
    <property type="entry name" value="Zn peptidases"/>
    <property type="match status" value="1"/>
</dbReference>
<feature type="binding site" evidence="13">
    <location>
        <position position="136"/>
    </location>
    <ligand>
        <name>Zn(2+)</name>
        <dbReference type="ChEBI" id="CHEBI:29105"/>
        <label>2</label>
    </ligand>
</feature>
<evidence type="ECO:0000256" key="14">
    <source>
        <dbReference type="NCBIfam" id="TIGR01246"/>
    </source>
</evidence>
<feature type="binding site" evidence="13">
    <location>
        <position position="349"/>
    </location>
    <ligand>
        <name>Zn(2+)</name>
        <dbReference type="ChEBI" id="CHEBI:29105"/>
        <label>2</label>
    </ligand>
</feature>
<keyword evidence="9 13" id="KW-0220">Diaminopimelate biosynthesis</keyword>
<sequence>MSETLTLSKDLINRPSVTPEDAGCQQMMMQYLEALDFNNEIMNFEDTSNFWSLRQGKTEGPVFVFAGHTDVVPAGPLENWHTPPFKATEKEGYLYGRGASDMKSSLAAMLVATKRFVKDYPEHNGSIGFLITSDEEGPFINGTVRVIEELMKRNQPLDYCVVGEPSSSEQFGDVIKNGRRGSLTGFLTIKGTQGHVAYPHLADNAIHKSLKALDELAHTEWDQGNEFFPATSFQIAIIKAGTAGNVIPGEKYVEFNFRYSTETTHQELQQKVTALLDKYNLEYDLTWKLNGEPFLTDHGHLLTAARNAIRAVCQINTAPLTTGGTSDGRFIAKTGAEIVEIGPVNKTIHQINECVKIEDLDKLTEVYYQILVELLATPKTL</sequence>
<dbReference type="InterPro" id="IPR002933">
    <property type="entry name" value="Peptidase_M20"/>
</dbReference>
<evidence type="ECO:0000256" key="9">
    <source>
        <dbReference type="ARBA" id="ARBA00022915"/>
    </source>
</evidence>
<keyword evidence="5 13" id="KW-0028">Amino-acid biosynthesis</keyword>
<evidence type="ECO:0000256" key="13">
    <source>
        <dbReference type="HAMAP-Rule" id="MF_01690"/>
    </source>
</evidence>
<dbReference type="FunFam" id="3.30.70.360:FF:000011">
    <property type="entry name" value="Succinyl-diaminopimelate desuccinylase"/>
    <property type="match status" value="1"/>
</dbReference>
<dbReference type="RefSeq" id="WP_106647189.1">
    <property type="nucleotide sequence ID" value="NZ_BMGO01000001.1"/>
</dbReference>
<dbReference type="SUPFAM" id="SSF53187">
    <property type="entry name" value="Zn-dependent exopeptidases"/>
    <property type="match status" value="1"/>
</dbReference>
<dbReference type="CDD" id="cd03891">
    <property type="entry name" value="M20_DapE_proteobac"/>
    <property type="match status" value="1"/>
</dbReference>
<evidence type="ECO:0000256" key="4">
    <source>
        <dbReference type="ARBA" id="ARBA00011738"/>
    </source>
</evidence>
<feature type="binding site" evidence="13">
    <location>
        <position position="101"/>
    </location>
    <ligand>
        <name>Zn(2+)</name>
        <dbReference type="ChEBI" id="CHEBI:29105"/>
        <label>1</label>
    </ligand>
</feature>
<comment type="function">
    <text evidence="13">Catalyzes the hydrolysis of N-succinyl-L,L-diaminopimelic acid (SDAP), forming succinate and LL-2,6-diaminopimelate (DAP), an intermediate involved in the bacterial biosynthesis of lysine and meso-diaminopimelic acid, an essential component of bacterial cell walls.</text>
</comment>
<dbReference type="InterPro" id="IPR001261">
    <property type="entry name" value="ArgE/DapE_CS"/>
</dbReference>
<feature type="binding site" evidence="13">
    <location>
        <position position="101"/>
    </location>
    <ligand>
        <name>Zn(2+)</name>
        <dbReference type="ChEBI" id="CHEBI:29105"/>
        <label>2</label>
    </ligand>
</feature>
<comment type="pathway">
    <text evidence="2 13">Amino-acid biosynthesis; L-lysine biosynthesis via DAP pathway; LL-2,6-diaminopimelate from (S)-tetrahydrodipicolinate (succinylase route): step 3/3.</text>
</comment>
<keyword evidence="10 13" id="KW-0457">Lysine biosynthesis</keyword>
<dbReference type="HAMAP" id="MF_01690">
    <property type="entry name" value="DapE"/>
    <property type="match status" value="1"/>
</dbReference>
<evidence type="ECO:0000256" key="10">
    <source>
        <dbReference type="ARBA" id="ARBA00023154"/>
    </source>
</evidence>
<dbReference type="SUPFAM" id="SSF55031">
    <property type="entry name" value="Bacterial exopeptidase dimerisation domain"/>
    <property type="match status" value="1"/>
</dbReference>
<dbReference type="EMBL" id="CP025120">
    <property type="protein sequence ID" value="AUD79371.1"/>
    <property type="molecule type" value="Genomic_DNA"/>
</dbReference>
<dbReference type="NCBIfam" id="TIGR01910">
    <property type="entry name" value="DapE-ArgE"/>
    <property type="match status" value="1"/>
</dbReference>
<comment type="cofactor">
    <cofactor evidence="1">
        <name>Co(2+)</name>
        <dbReference type="ChEBI" id="CHEBI:48828"/>
    </cofactor>
</comment>
<dbReference type="EC" id="3.5.1.18" evidence="13 14"/>
<dbReference type="UniPathway" id="UPA00034">
    <property type="reaction ID" value="UER00021"/>
</dbReference>
<dbReference type="Pfam" id="PF01546">
    <property type="entry name" value="Peptidase_M20"/>
    <property type="match status" value="1"/>
</dbReference>
<comment type="similarity">
    <text evidence="3 13">Belongs to the peptidase M20A family. DapE subfamily.</text>
</comment>
<keyword evidence="16" id="KW-1185">Reference proteome</keyword>
<reference evidence="15 16" key="1">
    <citation type="submission" date="2017-12" db="EMBL/GenBank/DDBJ databases">
        <title>Kangiella profundi FT102 completed genome.</title>
        <authorList>
            <person name="Xu J."/>
            <person name="Wang J."/>
            <person name="Lu Y."/>
        </authorList>
    </citation>
    <scope>NUCLEOTIDE SEQUENCE [LARGE SCALE GENOMIC DNA]</scope>
    <source>
        <strain evidence="15 16">FT102</strain>
    </source>
</reference>
<comment type="subunit">
    <text evidence="4 13">Homodimer.</text>
</comment>
<dbReference type="GO" id="GO:0009014">
    <property type="term" value="F:succinyl-diaminopimelate desuccinylase activity"/>
    <property type="evidence" value="ECO:0007669"/>
    <property type="project" value="UniProtKB-UniRule"/>
</dbReference>
<dbReference type="NCBIfam" id="TIGR01246">
    <property type="entry name" value="dapE_proteo"/>
    <property type="match status" value="1"/>
</dbReference>
<accession>A0A2K9AW80</accession>
<dbReference type="Proteomes" id="UP000232693">
    <property type="component" value="Chromosome"/>
</dbReference>
<dbReference type="GO" id="GO:0009089">
    <property type="term" value="P:lysine biosynthetic process via diaminopimelate"/>
    <property type="evidence" value="ECO:0007669"/>
    <property type="project" value="UniProtKB-UniRule"/>
</dbReference>
<dbReference type="InterPro" id="IPR011650">
    <property type="entry name" value="Peptidase_M20_dimer"/>
</dbReference>
<dbReference type="Gene3D" id="3.30.70.360">
    <property type="match status" value="1"/>
</dbReference>
<dbReference type="PANTHER" id="PTHR43808">
    <property type="entry name" value="ACETYLORNITHINE DEACETYLASE"/>
    <property type="match status" value="1"/>
</dbReference>
<dbReference type="Pfam" id="PF07687">
    <property type="entry name" value="M20_dimer"/>
    <property type="match status" value="1"/>
</dbReference>
<dbReference type="GO" id="GO:0008777">
    <property type="term" value="F:acetylornithine deacetylase activity"/>
    <property type="evidence" value="ECO:0007669"/>
    <property type="project" value="TreeGrafter"/>
</dbReference>